<keyword evidence="3" id="KW-0804">Transcription</keyword>
<keyword evidence="1" id="KW-0805">Transcription regulation</keyword>
<name>A0A0D6PCW3_9PROT</name>
<evidence type="ECO:0000313" key="5">
    <source>
        <dbReference type="EMBL" id="GAN79171.1"/>
    </source>
</evidence>
<dbReference type="GO" id="GO:0003677">
    <property type="term" value="F:DNA binding"/>
    <property type="evidence" value="ECO:0007669"/>
    <property type="project" value="UniProtKB-KW"/>
</dbReference>
<dbReference type="SUPFAM" id="SSF46785">
    <property type="entry name" value="Winged helix' DNA-binding domain"/>
    <property type="match status" value="1"/>
</dbReference>
<proteinExistence type="predicted"/>
<dbReference type="GO" id="GO:0003700">
    <property type="term" value="F:DNA-binding transcription factor activity"/>
    <property type="evidence" value="ECO:0007669"/>
    <property type="project" value="InterPro"/>
</dbReference>
<feature type="domain" description="HTH gntR-type" evidence="4">
    <location>
        <begin position="149"/>
        <end position="216"/>
    </location>
</feature>
<sequence length="366" mass="40730">MTRDDRLEWVKMFEQTGHAGLVCDRFGISRPTLRKWVLRYRQYGLDGLDEKSRRPTSSPNQKVFEREEALILELRRKQGLGVARLREELNSRHGLDLSIDTIAKVLRRAGEPAKRPLGSKKKPDAMALRTINHASWLGCQAPRPDGGSGAASNVASAAIAALISRGDFKPGQKLSEAVLMRKLLLSRAQVREGLKYLALGGVVRLERNRGAFVAMPSPDEVEQAYAARRLIEREIVESLSRHCTEEGIRKLRSHLDLQMEALKSGDRGQLVWLLTEFHRVLASLGDNRALEGFVQNLTDKTSLATLLYDLQEDPARGVKDHAALIDLLERGDAQGASALMQRHLSTNQRRLIEASAVVRGTAEPGD</sequence>
<evidence type="ECO:0000259" key="4">
    <source>
        <dbReference type="PROSITE" id="PS50949"/>
    </source>
</evidence>
<dbReference type="InterPro" id="IPR008920">
    <property type="entry name" value="TF_FadR/GntR_C"/>
</dbReference>
<dbReference type="Gene3D" id="1.10.10.10">
    <property type="entry name" value="Winged helix-like DNA-binding domain superfamily/Winged helix DNA-binding domain"/>
    <property type="match status" value="1"/>
</dbReference>
<dbReference type="EMBL" id="BANC01000017">
    <property type="protein sequence ID" value="GAN79171.1"/>
    <property type="molecule type" value="Genomic_DNA"/>
</dbReference>
<evidence type="ECO:0000256" key="3">
    <source>
        <dbReference type="ARBA" id="ARBA00023163"/>
    </source>
</evidence>
<keyword evidence="6" id="KW-1185">Reference proteome</keyword>
<reference evidence="5 6" key="1">
    <citation type="submission" date="2012-11" db="EMBL/GenBank/DDBJ databases">
        <title>Whole genome sequence of Acidocella aminolytica 101 = DSM 11237.</title>
        <authorList>
            <person name="Azuma Y."/>
            <person name="Higashiura N."/>
            <person name="Hirakawa H."/>
            <person name="Matsushita K."/>
        </authorList>
    </citation>
    <scope>NUCLEOTIDE SEQUENCE [LARGE SCALE GENOMIC DNA]</scope>
    <source>
        <strain evidence="6">101 / DSM 11237</strain>
    </source>
</reference>
<dbReference type="PANTHER" id="PTHR43537">
    <property type="entry name" value="TRANSCRIPTIONAL REGULATOR, GNTR FAMILY"/>
    <property type="match status" value="1"/>
</dbReference>
<comment type="caution">
    <text evidence="5">The sequence shown here is derived from an EMBL/GenBank/DDBJ whole genome shotgun (WGS) entry which is preliminary data.</text>
</comment>
<dbReference type="SUPFAM" id="SSF46689">
    <property type="entry name" value="Homeodomain-like"/>
    <property type="match status" value="1"/>
</dbReference>
<dbReference type="STRING" id="1120923.SAMN02746095_01005"/>
<evidence type="ECO:0000313" key="6">
    <source>
        <dbReference type="Proteomes" id="UP000032668"/>
    </source>
</evidence>
<dbReference type="SUPFAM" id="SSF48008">
    <property type="entry name" value="GntR ligand-binding domain-like"/>
    <property type="match status" value="1"/>
</dbReference>
<dbReference type="Pfam" id="PF13565">
    <property type="entry name" value="HTH_32"/>
    <property type="match status" value="1"/>
</dbReference>
<evidence type="ECO:0000256" key="2">
    <source>
        <dbReference type="ARBA" id="ARBA00023125"/>
    </source>
</evidence>
<dbReference type="Gene3D" id="1.20.120.530">
    <property type="entry name" value="GntR ligand-binding domain-like"/>
    <property type="match status" value="1"/>
</dbReference>
<accession>A0A0D6PCW3</accession>
<dbReference type="InterPro" id="IPR036390">
    <property type="entry name" value="WH_DNA-bd_sf"/>
</dbReference>
<dbReference type="SMART" id="SM00345">
    <property type="entry name" value="HTH_GNTR"/>
    <property type="match status" value="1"/>
</dbReference>
<dbReference type="PROSITE" id="PS50949">
    <property type="entry name" value="HTH_GNTR"/>
    <property type="match status" value="1"/>
</dbReference>
<keyword evidence="2" id="KW-0238">DNA-binding</keyword>
<dbReference type="OrthoDB" id="7618373at2"/>
<protein>
    <submittedName>
        <fullName evidence="5">Transcriptional regulator GntR</fullName>
    </submittedName>
</protein>
<dbReference type="PANTHER" id="PTHR43537:SF53">
    <property type="entry name" value="HTH-TYPE TRANSCRIPTIONAL REPRESSOR NANR"/>
    <property type="match status" value="1"/>
</dbReference>
<organism evidence="5 6">
    <name type="scientific">Acidocella aminolytica 101 = DSM 11237</name>
    <dbReference type="NCBI Taxonomy" id="1120923"/>
    <lineage>
        <taxon>Bacteria</taxon>
        <taxon>Pseudomonadati</taxon>
        <taxon>Pseudomonadota</taxon>
        <taxon>Alphaproteobacteria</taxon>
        <taxon>Acetobacterales</taxon>
        <taxon>Acidocellaceae</taxon>
        <taxon>Acidocella</taxon>
    </lineage>
</organism>
<dbReference type="Pfam" id="PF07729">
    <property type="entry name" value="FCD"/>
    <property type="match status" value="1"/>
</dbReference>
<dbReference type="InterPro" id="IPR000524">
    <property type="entry name" value="Tscrpt_reg_HTH_GntR"/>
</dbReference>
<dbReference type="Pfam" id="PF00392">
    <property type="entry name" value="GntR"/>
    <property type="match status" value="1"/>
</dbReference>
<dbReference type="AlphaFoldDB" id="A0A0D6PCW3"/>
<dbReference type="Proteomes" id="UP000032668">
    <property type="component" value="Unassembled WGS sequence"/>
</dbReference>
<dbReference type="InterPro" id="IPR036388">
    <property type="entry name" value="WH-like_DNA-bd_sf"/>
</dbReference>
<dbReference type="InterPro" id="IPR009057">
    <property type="entry name" value="Homeodomain-like_sf"/>
</dbReference>
<dbReference type="RefSeq" id="WP_052948292.1">
    <property type="nucleotide sequence ID" value="NZ_BANC01000017.1"/>
</dbReference>
<gene>
    <name evidence="5" type="ORF">Aam_017_076</name>
</gene>
<dbReference type="InterPro" id="IPR011711">
    <property type="entry name" value="GntR_C"/>
</dbReference>
<evidence type="ECO:0000256" key="1">
    <source>
        <dbReference type="ARBA" id="ARBA00023015"/>
    </source>
</evidence>
<dbReference type="SMART" id="SM00895">
    <property type="entry name" value="FCD"/>
    <property type="match status" value="1"/>
</dbReference>